<reference evidence="2" key="1">
    <citation type="submission" date="2022-10" db="EMBL/GenBank/DDBJ databases">
        <title>The WGS of Solirubrobacter ginsenosidimutans DSM 21036.</title>
        <authorList>
            <person name="Jiang Z."/>
        </authorList>
    </citation>
    <scope>NUCLEOTIDE SEQUENCE</scope>
    <source>
        <strain evidence="2">DSM 21036</strain>
    </source>
</reference>
<keyword evidence="1" id="KW-0732">Signal</keyword>
<gene>
    <name evidence="2" type="ORF">OM076_05795</name>
</gene>
<evidence type="ECO:0000313" key="3">
    <source>
        <dbReference type="Proteomes" id="UP001149140"/>
    </source>
</evidence>
<dbReference type="RefSeq" id="WP_270038535.1">
    <property type="nucleotide sequence ID" value="NZ_JAPDOD010000003.1"/>
</dbReference>
<dbReference type="Gene3D" id="3.20.20.150">
    <property type="entry name" value="Divalent-metal-dependent TIM barrel enzymes"/>
    <property type="match status" value="1"/>
</dbReference>
<sequence length="617" mass="63684">MVRAAAAVVGTAAFLTCAAGAQAQRPASLGAGAPAGQSGIQLYNFSGYLSSGAGEITCPAPPAEPTPHCIAPPAPTTTPARLERLFAYLQANGIKHVELYGYPGNPFPGTNASTPVNVAGLQALRALGDKYGIRFPGRHGNLTEANWDNQIIASKILGQDHIGEAGFPGGNGAFNSYQAVLNTAQLLNRLGKRSVEAGLGPAYFHNHQQEFNTRYLDNGVLKSAWEIIMERTDARWVSAQIDIGWAVCGLAYGSPPDTSTAQADVTRVINKFQMRIVSFHVKDIVGIRPTCGDADQRELGSGEVNFAPMFVAAKNRVKYYLSERDPVAIGGPTNFSPFTNTVNSAAKLKSDPAPVLYAYPPTFASVAAGTPAASNAVPVTVTNDGDAPLSITAITTAANADDGGTATAGDFAVVSNTCIGTPVAPGATCVVNVGFKPTRTNYTSVARLQFTSNSDDAMDRVLLAAKSTSDALTTVGGNVPSMLALNVLSAAPSFGTFAPTVAKAYEAAAAASVTSTAGDAVLSVSDASTTAPGHLVNGAFSLPQPLNVRAVNLTNPTQAFVPLAETTGTATNLLTYAGPVNGDPVTLGFRQQINAADVLRSGIYGKTLTFTLSTTAP</sequence>
<dbReference type="GO" id="GO:0005975">
    <property type="term" value="P:carbohydrate metabolic process"/>
    <property type="evidence" value="ECO:0007669"/>
    <property type="project" value="UniProtKB-ARBA"/>
</dbReference>
<dbReference type="Proteomes" id="UP001149140">
    <property type="component" value="Unassembled WGS sequence"/>
</dbReference>
<feature type="chain" id="PRO_5040910170" description="Choice-of-anchor D domain-containing protein" evidence="1">
    <location>
        <begin position="24"/>
        <end position="617"/>
    </location>
</feature>
<evidence type="ECO:0000256" key="1">
    <source>
        <dbReference type="SAM" id="SignalP"/>
    </source>
</evidence>
<comment type="caution">
    <text evidence="2">The sequence shown here is derived from an EMBL/GenBank/DDBJ whole genome shotgun (WGS) entry which is preliminary data.</text>
</comment>
<feature type="signal peptide" evidence="1">
    <location>
        <begin position="1"/>
        <end position="23"/>
    </location>
</feature>
<dbReference type="AlphaFoldDB" id="A0A9X3RYK6"/>
<dbReference type="Gene3D" id="2.60.40.10">
    <property type="entry name" value="Immunoglobulins"/>
    <property type="match status" value="1"/>
</dbReference>
<evidence type="ECO:0000313" key="2">
    <source>
        <dbReference type="EMBL" id="MDA0159765.1"/>
    </source>
</evidence>
<dbReference type="SUPFAM" id="SSF51658">
    <property type="entry name" value="Xylose isomerase-like"/>
    <property type="match status" value="1"/>
</dbReference>
<protein>
    <recommendedName>
        <fullName evidence="4">Choice-of-anchor D domain-containing protein</fullName>
    </recommendedName>
</protein>
<evidence type="ECO:0008006" key="4">
    <source>
        <dbReference type="Google" id="ProtNLM"/>
    </source>
</evidence>
<dbReference type="EMBL" id="JAPDOD010000003">
    <property type="protein sequence ID" value="MDA0159765.1"/>
    <property type="molecule type" value="Genomic_DNA"/>
</dbReference>
<accession>A0A9X3RYK6</accession>
<keyword evidence="3" id="KW-1185">Reference proteome</keyword>
<proteinExistence type="predicted"/>
<organism evidence="2 3">
    <name type="scientific">Solirubrobacter ginsenosidimutans</name>
    <dbReference type="NCBI Taxonomy" id="490573"/>
    <lineage>
        <taxon>Bacteria</taxon>
        <taxon>Bacillati</taxon>
        <taxon>Actinomycetota</taxon>
        <taxon>Thermoleophilia</taxon>
        <taxon>Solirubrobacterales</taxon>
        <taxon>Solirubrobacteraceae</taxon>
        <taxon>Solirubrobacter</taxon>
    </lineage>
</organism>
<dbReference type="InterPro" id="IPR036237">
    <property type="entry name" value="Xyl_isomerase-like_sf"/>
</dbReference>
<name>A0A9X3RYK6_9ACTN</name>
<dbReference type="InterPro" id="IPR013783">
    <property type="entry name" value="Ig-like_fold"/>
</dbReference>